<evidence type="ECO:0000256" key="10">
    <source>
        <dbReference type="ARBA" id="ARBA00022927"/>
    </source>
</evidence>
<evidence type="ECO:0000256" key="9">
    <source>
        <dbReference type="ARBA" id="ARBA00022833"/>
    </source>
</evidence>
<keyword evidence="6" id="KW-0812">Transmembrane</keyword>
<evidence type="ECO:0000256" key="4">
    <source>
        <dbReference type="ARBA" id="ARBA00018980"/>
    </source>
</evidence>
<dbReference type="EMBL" id="JAVHJV010000011">
    <property type="protein sequence ID" value="KAK5939233.1"/>
    <property type="molecule type" value="Genomic_DNA"/>
</dbReference>
<name>A0ABR0RG92_9EURO</name>
<evidence type="ECO:0000256" key="8">
    <source>
        <dbReference type="ARBA" id="ARBA00022771"/>
    </source>
</evidence>
<comment type="similarity">
    <text evidence="3">Belongs to the pex2/pex10/pex12 family.</text>
</comment>
<evidence type="ECO:0000256" key="7">
    <source>
        <dbReference type="ARBA" id="ARBA00022723"/>
    </source>
</evidence>
<evidence type="ECO:0000256" key="3">
    <source>
        <dbReference type="ARBA" id="ARBA00008704"/>
    </source>
</evidence>
<evidence type="ECO:0000256" key="13">
    <source>
        <dbReference type="ARBA" id="ARBA00023140"/>
    </source>
</evidence>
<keyword evidence="8" id="KW-0863">Zinc-finger</keyword>
<comment type="subcellular location">
    <subcellularLocation>
        <location evidence="1">Peroxisome membrane</location>
        <topology evidence="1">Multi-pass membrane protein</topology>
    </subcellularLocation>
</comment>
<evidence type="ECO:0000256" key="15">
    <source>
        <dbReference type="ARBA" id="ARBA00034505"/>
    </source>
</evidence>
<keyword evidence="10" id="KW-0653">Protein transport</keyword>
<keyword evidence="7" id="KW-0479">Metal-binding</keyword>
<dbReference type="InterPro" id="IPR017375">
    <property type="entry name" value="PEX12"/>
</dbReference>
<sequence length="108" mass="12783">MEFLPTLLNPLDESKPSLFELLSEQQLSALIPPSLRYLLAVATHRYPRYLLRILNNYDELYALLSLVVERYYLQTFGGGFTENFYGLKREKVLRLRGERFHGLRWACR</sequence>
<evidence type="ECO:0000256" key="12">
    <source>
        <dbReference type="ARBA" id="ARBA00023136"/>
    </source>
</evidence>
<protein>
    <recommendedName>
        <fullName evidence="4">Peroxisome assembly protein 12</fullName>
    </recommendedName>
    <alternativeName>
        <fullName evidence="14">Peroxin-12</fullName>
    </alternativeName>
</protein>
<evidence type="ECO:0000313" key="17">
    <source>
        <dbReference type="EMBL" id="KAK5939233.1"/>
    </source>
</evidence>
<keyword evidence="17" id="KW-0436">Ligase</keyword>
<evidence type="ECO:0000256" key="5">
    <source>
        <dbReference type="ARBA" id="ARBA00022448"/>
    </source>
</evidence>
<evidence type="ECO:0000256" key="11">
    <source>
        <dbReference type="ARBA" id="ARBA00022989"/>
    </source>
</evidence>
<dbReference type="Pfam" id="PF04757">
    <property type="entry name" value="Pex2_Pex12"/>
    <property type="match status" value="1"/>
</dbReference>
<accession>A0ABR0RG92</accession>
<evidence type="ECO:0000256" key="14">
    <source>
        <dbReference type="ARBA" id="ARBA00029692"/>
    </source>
</evidence>
<keyword evidence="13" id="KW-0576">Peroxisome</keyword>
<dbReference type="GeneID" id="90001985"/>
<evidence type="ECO:0000256" key="2">
    <source>
        <dbReference type="ARBA" id="ARBA00004906"/>
    </source>
</evidence>
<feature type="domain" description="Pex N-terminal" evidence="16">
    <location>
        <begin position="25"/>
        <end position="91"/>
    </location>
</feature>
<keyword evidence="12" id="KW-0472">Membrane</keyword>
<gene>
    <name evidence="17" type="primary">PEX12_2</name>
    <name evidence="17" type="ORF">PMZ80_008536</name>
</gene>
<evidence type="ECO:0000256" key="1">
    <source>
        <dbReference type="ARBA" id="ARBA00004585"/>
    </source>
</evidence>
<comment type="pathway">
    <text evidence="2">Protein modification; protein ubiquitination.</text>
</comment>
<dbReference type="InterPro" id="IPR006845">
    <property type="entry name" value="Pex_N"/>
</dbReference>
<keyword evidence="5" id="KW-0813">Transport</keyword>
<dbReference type="RefSeq" id="XP_064727323.1">
    <property type="nucleotide sequence ID" value="XM_064876936.1"/>
</dbReference>
<dbReference type="PANTHER" id="PTHR12888:SF0">
    <property type="entry name" value="PEROXISOME ASSEMBLY PROTEIN 12"/>
    <property type="match status" value="1"/>
</dbReference>
<organism evidence="17 18">
    <name type="scientific">Knufia obscura</name>
    <dbReference type="NCBI Taxonomy" id="1635080"/>
    <lineage>
        <taxon>Eukaryota</taxon>
        <taxon>Fungi</taxon>
        <taxon>Dikarya</taxon>
        <taxon>Ascomycota</taxon>
        <taxon>Pezizomycotina</taxon>
        <taxon>Eurotiomycetes</taxon>
        <taxon>Chaetothyriomycetidae</taxon>
        <taxon>Chaetothyriales</taxon>
        <taxon>Trichomeriaceae</taxon>
        <taxon>Knufia</taxon>
    </lineage>
</organism>
<proteinExistence type="inferred from homology"/>
<keyword evidence="9" id="KW-0862">Zinc</keyword>
<dbReference type="Proteomes" id="UP001334248">
    <property type="component" value="Unassembled WGS sequence"/>
</dbReference>
<comment type="caution">
    <text evidence="17">The sequence shown here is derived from an EMBL/GenBank/DDBJ whole genome shotgun (WGS) entry which is preliminary data.</text>
</comment>
<comment type="subunit">
    <text evidence="15">Component of the PEX2-PEX10-PEX12 retrotranslocation channel, composed of PEX2, PEX10 and PEX12.</text>
</comment>
<evidence type="ECO:0000313" key="18">
    <source>
        <dbReference type="Proteomes" id="UP001334248"/>
    </source>
</evidence>
<dbReference type="GO" id="GO:0016874">
    <property type="term" value="F:ligase activity"/>
    <property type="evidence" value="ECO:0007669"/>
    <property type="project" value="UniProtKB-KW"/>
</dbReference>
<keyword evidence="11" id="KW-1133">Transmembrane helix</keyword>
<reference evidence="17 18" key="1">
    <citation type="journal article" date="2023" name="Res Sq">
        <title>Genomic and morphological characterization of Knufia obscura isolated from the Mars 2020 spacecraft assembly facility.</title>
        <authorList>
            <person name="Chander A.M."/>
            <person name="Teixeira M.M."/>
            <person name="Singh N.K."/>
            <person name="Williams M.P."/>
            <person name="Parker C.W."/>
            <person name="Leo P."/>
            <person name="Stajich J.E."/>
            <person name="Torok T."/>
            <person name="Tighe S."/>
            <person name="Mason C.E."/>
            <person name="Venkateswaran K."/>
        </authorList>
    </citation>
    <scope>NUCLEOTIDE SEQUENCE [LARGE SCALE GENOMIC DNA]</scope>
    <source>
        <strain evidence="17 18">CCFEE 5817</strain>
    </source>
</reference>
<evidence type="ECO:0000256" key="6">
    <source>
        <dbReference type="ARBA" id="ARBA00022692"/>
    </source>
</evidence>
<evidence type="ECO:0000259" key="16">
    <source>
        <dbReference type="Pfam" id="PF04757"/>
    </source>
</evidence>
<keyword evidence="18" id="KW-1185">Reference proteome</keyword>
<dbReference type="PANTHER" id="PTHR12888">
    <property type="entry name" value="PEROXISOME ASSEMBLY PROTEIN 12 PEROXIN-12"/>
    <property type="match status" value="1"/>
</dbReference>